<organism evidence="3 4">
    <name type="scientific">Phocaeicola dorei CL02T12C06</name>
    <dbReference type="NCBI Taxonomy" id="997876"/>
    <lineage>
        <taxon>Bacteria</taxon>
        <taxon>Pseudomonadati</taxon>
        <taxon>Bacteroidota</taxon>
        <taxon>Bacteroidia</taxon>
        <taxon>Bacteroidales</taxon>
        <taxon>Bacteroidaceae</taxon>
        <taxon>Phocaeicola</taxon>
    </lineage>
</organism>
<dbReference type="HOGENOM" id="CLU_1736870_0_0_10"/>
<name>I9QHH8_9BACT</name>
<protein>
    <recommendedName>
        <fullName evidence="2">Large polyvalent protein-associated domain-containing protein</fullName>
    </recommendedName>
</protein>
<feature type="domain" description="Large polyvalent protein-associated" evidence="2">
    <location>
        <begin position="78"/>
        <end position="145"/>
    </location>
</feature>
<evidence type="ECO:0000313" key="3">
    <source>
        <dbReference type="EMBL" id="EIY28926.1"/>
    </source>
</evidence>
<dbReference type="Proteomes" id="UP000005974">
    <property type="component" value="Unassembled WGS sequence"/>
</dbReference>
<dbReference type="AlphaFoldDB" id="I9QHH8"/>
<evidence type="ECO:0000259" key="2">
    <source>
        <dbReference type="Pfam" id="PF18824"/>
    </source>
</evidence>
<sequence length="150" mass="17900">MLENLPLQRIGERIFRILLARTGRQSRGQKKIINLSVQLVPKGKKKNQRKNKNIMSTTNQTNPSGRMTVDDIMQRDLQFRYMLLSRLQSDCEYYLNHGNRHPKCLWAGNEAEQIEFMTRLYDSFKDDEKPEWLTMDKIIEYSKEMIPFKE</sequence>
<dbReference type="Pfam" id="PF18824">
    <property type="entry name" value="LPD11"/>
    <property type="match status" value="1"/>
</dbReference>
<feature type="compositionally biased region" description="Polar residues" evidence="1">
    <location>
        <begin position="54"/>
        <end position="65"/>
    </location>
</feature>
<evidence type="ECO:0000313" key="4">
    <source>
        <dbReference type="Proteomes" id="UP000005974"/>
    </source>
</evidence>
<feature type="compositionally biased region" description="Basic residues" evidence="1">
    <location>
        <begin position="43"/>
        <end position="52"/>
    </location>
</feature>
<dbReference type="PATRIC" id="fig|997876.3.peg.4099"/>
<accession>I9QHH8</accession>
<feature type="region of interest" description="Disordered" evidence="1">
    <location>
        <begin position="43"/>
        <end position="66"/>
    </location>
</feature>
<gene>
    <name evidence="3" type="ORF">HMPREF1064_03926</name>
</gene>
<evidence type="ECO:0000256" key="1">
    <source>
        <dbReference type="SAM" id="MobiDB-lite"/>
    </source>
</evidence>
<dbReference type="EMBL" id="AGXJ01000074">
    <property type="protein sequence ID" value="EIY28926.1"/>
    <property type="molecule type" value="Genomic_DNA"/>
</dbReference>
<proteinExistence type="predicted"/>
<keyword evidence="4" id="KW-1185">Reference proteome</keyword>
<dbReference type="InterPro" id="IPR040789">
    <property type="entry name" value="LPD11"/>
</dbReference>
<comment type="caution">
    <text evidence="3">The sequence shown here is derived from an EMBL/GenBank/DDBJ whole genome shotgun (WGS) entry which is preliminary data.</text>
</comment>
<reference evidence="3 4" key="1">
    <citation type="submission" date="2012-02" db="EMBL/GenBank/DDBJ databases">
        <title>The Genome Sequence of Bacteroides dorei CL02T12C06.</title>
        <authorList>
            <consortium name="The Broad Institute Genome Sequencing Platform"/>
            <person name="Earl A."/>
            <person name="Ward D."/>
            <person name="Feldgarden M."/>
            <person name="Gevers D."/>
            <person name="Zitomersky N.L."/>
            <person name="Coyne M.J."/>
            <person name="Comstock L.E."/>
            <person name="Young S.K."/>
            <person name="Zeng Q."/>
            <person name="Gargeya S."/>
            <person name="Fitzgerald M."/>
            <person name="Haas B."/>
            <person name="Abouelleil A."/>
            <person name="Alvarado L."/>
            <person name="Arachchi H.M."/>
            <person name="Berlin A."/>
            <person name="Chapman S.B."/>
            <person name="Gearin G."/>
            <person name="Goldberg J."/>
            <person name="Griggs A."/>
            <person name="Gujja S."/>
            <person name="Hansen M."/>
            <person name="Heiman D."/>
            <person name="Howarth C."/>
            <person name="Larimer J."/>
            <person name="Lui A."/>
            <person name="MacDonald P.J.P."/>
            <person name="McCowen C."/>
            <person name="Montmayeur A."/>
            <person name="Murphy C."/>
            <person name="Neiman D."/>
            <person name="Pearson M."/>
            <person name="Priest M."/>
            <person name="Roberts A."/>
            <person name="Saif S."/>
            <person name="Shea T."/>
            <person name="Sisk P."/>
            <person name="Stolte C."/>
            <person name="Sykes S."/>
            <person name="Wortman J."/>
            <person name="Nusbaum C."/>
            <person name="Birren B."/>
        </authorList>
    </citation>
    <scope>NUCLEOTIDE SEQUENCE [LARGE SCALE GENOMIC DNA]</scope>
    <source>
        <strain evidence="3 4">CL02T12C06</strain>
    </source>
</reference>